<evidence type="ECO:0000313" key="3">
    <source>
        <dbReference type="EMBL" id="NHN88899.1"/>
    </source>
</evidence>
<dbReference type="Proteomes" id="UP000631653">
    <property type="component" value="Unassembled WGS sequence"/>
</dbReference>
<dbReference type="InterPro" id="IPR003509">
    <property type="entry name" value="UPF0102_YraN-like"/>
</dbReference>
<dbReference type="Pfam" id="PF02021">
    <property type="entry name" value="UPF0102"/>
    <property type="match status" value="1"/>
</dbReference>
<name>A0ABX0K661_9PROT</name>
<keyword evidence="4" id="KW-1185">Reference proteome</keyword>
<comment type="caution">
    <text evidence="3">The sequence shown here is derived from an EMBL/GenBank/DDBJ whole genome shotgun (WGS) entry which is preliminary data.</text>
</comment>
<dbReference type="SUPFAM" id="SSF52980">
    <property type="entry name" value="Restriction endonuclease-like"/>
    <property type="match status" value="1"/>
</dbReference>
<proteinExistence type="inferred from homology"/>
<evidence type="ECO:0000313" key="4">
    <source>
        <dbReference type="Proteomes" id="UP000631653"/>
    </source>
</evidence>
<reference evidence="3 4" key="1">
    <citation type="journal article" date="2020" name="Int. J. Syst. Evol. Microbiol.">
        <title>Novel acetic acid bacteria from cider fermentations: Acetobacter conturbans sp. nov. and Acetobacter fallax sp. nov.</title>
        <authorList>
            <person name="Sombolestani A.S."/>
            <person name="Cleenwerck I."/>
            <person name="Cnockaert M."/>
            <person name="Borremans W."/>
            <person name="Wieme A.D."/>
            <person name="De Vuyst L."/>
            <person name="Vandamme P."/>
        </authorList>
    </citation>
    <scope>NUCLEOTIDE SEQUENCE [LARGE SCALE GENOMIC DNA]</scope>
    <source>
        <strain evidence="3 4">LMG 1627</strain>
    </source>
</reference>
<evidence type="ECO:0000256" key="2">
    <source>
        <dbReference type="HAMAP-Rule" id="MF_00048"/>
    </source>
</evidence>
<protein>
    <recommendedName>
        <fullName evidence="2">UPF0102 protein GOB81_09675</fullName>
    </recommendedName>
</protein>
<dbReference type="InterPro" id="IPR011335">
    <property type="entry name" value="Restrct_endonuc-II-like"/>
</dbReference>
<comment type="similarity">
    <text evidence="1 2">Belongs to the UPF0102 family.</text>
</comment>
<dbReference type="RefSeq" id="WP_173570223.1">
    <property type="nucleotide sequence ID" value="NZ_WOSY01000008.1"/>
</dbReference>
<dbReference type="PANTHER" id="PTHR34039">
    <property type="entry name" value="UPF0102 PROTEIN YRAN"/>
    <property type="match status" value="1"/>
</dbReference>
<gene>
    <name evidence="3" type="ORF">GOB81_09675</name>
</gene>
<organism evidence="3 4">
    <name type="scientific">Acetobacter conturbans</name>
    <dbReference type="NCBI Taxonomy" id="1737472"/>
    <lineage>
        <taxon>Bacteria</taxon>
        <taxon>Pseudomonadati</taxon>
        <taxon>Pseudomonadota</taxon>
        <taxon>Alphaproteobacteria</taxon>
        <taxon>Acetobacterales</taxon>
        <taxon>Acetobacteraceae</taxon>
        <taxon>Acetobacter</taxon>
    </lineage>
</organism>
<dbReference type="PANTHER" id="PTHR34039:SF1">
    <property type="entry name" value="UPF0102 PROTEIN YRAN"/>
    <property type="match status" value="1"/>
</dbReference>
<sequence>MQRTSHLASRSERGRIAWQSGVNAESVAEQALLSHGWTILLRRARTPAGEIDLVALKDGRLSFIEVKKRQTHTLAVQSISERQRIRIMNGAELLLASHPQWDYDSVAFDVIVVDASNTARRIRDVFWQS</sequence>
<dbReference type="Gene3D" id="3.40.1350.10">
    <property type="match status" value="1"/>
</dbReference>
<accession>A0ABX0K661</accession>
<dbReference type="EMBL" id="WOSY01000008">
    <property type="protein sequence ID" value="NHN88899.1"/>
    <property type="molecule type" value="Genomic_DNA"/>
</dbReference>
<evidence type="ECO:0000256" key="1">
    <source>
        <dbReference type="ARBA" id="ARBA00006738"/>
    </source>
</evidence>
<dbReference type="HAMAP" id="MF_00048">
    <property type="entry name" value="UPF0102"/>
    <property type="match status" value="1"/>
</dbReference>
<dbReference type="InterPro" id="IPR011856">
    <property type="entry name" value="tRNA_endonuc-like_dom_sf"/>
</dbReference>